<dbReference type="InterPro" id="IPR013154">
    <property type="entry name" value="ADH-like_N"/>
</dbReference>
<keyword evidence="3 6" id="KW-0479">Metal-binding</keyword>
<dbReference type="GO" id="GO:0016491">
    <property type="term" value="F:oxidoreductase activity"/>
    <property type="evidence" value="ECO:0007669"/>
    <property type="project" value="UniProtKB-KW"/>
</dbReference>
<evidence type="ECO:0000313" key="9">
    <source>
        <dbReference type="EMBL" id="KKI51775.1"/>
    </source>
</evidence>
<evidence type="ECO:0000259" key="8">
    <source>
        <dbReference type="Pfam" id="PF08240"/>
    </source>
</evidence>
<dbReference type="Pfam" id="PF00107">
    <property type="entry name" value="ADH_zinc_N"/>
    <property type="match status" value="1"/>
</dbReference>
<comment type="similarity">
    <text evidence="2 6">Belongs to the zinc-containing alcohol dehydrogenase family.</text>
</comment>
<dbReference type="RefSeq" id="WP_046442832.1">
    <property type="nucleotide sequence ID" value="NZ_LAYJ01000068.1"/>
</dbReference>
<evidence type="ECO:0000256" key="5">
    <source>
        <dbReference type="ARBA" id="ARBA00023002"/>
    </source>
</evidence>
<dbReference type="PANTHER" id="PTHR42813">
    <property type="entry name" value="ZINC-TYPE ALCOHOL DEHYDROGENASE-LIKE"/>
    <property type="match status" value="1"/>
</dbReference>
<feature type="domain" description="Alcohol dehydrogenase-like C-terminal" evidence="7">
    <location>
        <begin position="175"/>
        <end position="286"/>
    </location>
</feature>
<organism evidence="9 10">
    <name type="scientific">Christensenella hongkongensis</name>
    <dbReference type="NCBI Taxonomy" id="270498"/>
    <lineage>
        <taxon>Bacteria</taxon>
        <taxon>Bacillati</taxon>
        <taxon>Bacillota</taxon>
        <taxon>Clostridia</taxon>
        <taxon>Christensenellales</taxon>
        <taxon>Christensenellaceae</taxon>
        <taxon>Christensenella</taxon>
    </lineage>
</organism>
<dbReference type="SUPFAM" id="SSF51735">
    <property type="entry name" value="NAD(P)-binding Rossmann-fold domains"/>
    <property type="match status" value="1"/>
</dbReference>
<dbReference type="STRING" id="270498.CHK_0942"/>
<reference evidence="9 10" key="1">
    <citation type="submission" date="2015-04" db="EMBL/GenBank/DDBJ databases">
        <title>Draft genome sequence of bacteremic isolate Catabacter hongkongensis type strain HKU16T.</title>
        <authorList>
            <person name="Lau S.K."/>
            <person name="Teng J.L."/>
            <person name="Huang Y."/>
            <person name="Curreem S.O."/>
            <person name="Tsui S.K."/>
            <person name="Woo P.C."/>
        </authorList>
    </citation>
    <scope>NUCLEOTIDE SEQUENCE [LARGE SCALE GENOMIC DNA]</scope>
    <source>
        <strain evidence="9 10">HKU16</strain>
    </source>
</reference>
<dbReference type="InterPro" id="IPR013149">
    <property type="entry name" value="ADH-like_C"/>
</dbReference>
<comment type="cofactor">
    <cofactor evidence="1 6">
        <name>Zn(2+)</name>
        <dbReference type="ChEBI" id="CHEBI:29105"/>
    </cofactor>
</comment>
<dbReference type="InterPro" id="IPR002328">
    <property type="entry name" value="ADH_Zn_CS"/>
</dbReference>
<comment type="caution">
    <text evidence="9">The sequence shown here is derived from an EMBL/GenBank/DDBJ whole genome shotgun (WGS) entry which is preliminary data.</text>
</comment>
<evidence type="ECO:0000256" key="2">
    <source>
        <dbReference type="ARBA" id="ARBA00008072"/>
    </source>
</evidence>
<evidence type="ECO:0000256" key="4">
    <source>
        <dbReference type="ARBA" id="ARBA00022833"/>
    </source>
</evidence>
<evidence type="ECO:0000313" key="10">
    <source>
        <dbReference type="Proteomes" id="UP000034076"/>
    </source>
</evidence>
<dbReference type="CDD" id="cd05278">
    <property type="entry name" value="FDH_like"/>
    <property type="match status" value="1"/>
</dbReference>
<feature type="domain" description="Alcohol dehydrogenase-like N-terminal" evidence="8">
    <location>
        <begin position="24"/>
        <end position="136"/>
    </location>
</feature>
<dbReference type="Gene3D" id="3.40.50.720">
    <property type="entry name" value="NAD(P)-binding Rossmann-like Domain"/>
    <property type="match status" value="1"/>
</dbReference>
<dbReference type="Proteomes" id="UP000034076">
    <property type="component" value="Unassembled WGS sequence"/>
</dbReference>
<dbReference type="SUPFAM" id="SSF50129">
    <property type="entry name" value="GroES-like"/>
    <property type="match status" value="1"/>
</dbReference>
<dbReference type="Pfam" id="PF08240">
    <property type="entry name" value="ADH_N"/>
    <property type="match status" value="1"/>
</dbReference>
<dbReference type="InterPro" id="IPR036291">
    <property type="entry name" value="NAD(P)-bd_dom_sf"/>
</dbReference>
<dbReference type="EMBL" id="LAYJ01000068">
    <property type="protein sequence ID" value="KKI51775.1"/>
    <property type="molecule type" value="Genomic_DNA"/>
</dbReference>
<evidence type="ECO:0000256" key="3">
    <source>
        <dbReference type="ARBA" id="ARBA00022723"/>
    </source>
</evidence>
<dbReference type="PROSITE" id="PS00059">
    <property type="entry name" value="ADH_ZINC"/>
    <property type="match status" value="1"/>
</dbReference>
<dbReference type="Gene3D" id="3.90.180.10">
    <property type="entry name" value="Medium-chain alcohol dehydrogenases, catalytic domain"/>
    <property type="match status" value="1"/>
</dbReference>
<protein>
    <submittedName>
        <fullName evidence="9">Threonine dehydrogenase</fullName>
    </submittedName>
</protein>
<dbReference type="InterPro" id="IPR011032">
    <property type="entry name" value="GroES-like_sf"/>
</dbReference>
<accession>A0A0M2NNI8</accession>
<proteinExistence type="inferred from homology"/>
<keyword evidence="5" id="KW-0560">Oxidoreductase</keyword>
<keyword evidence="4 6" id="KW-0862">Zinc</keyword>
<dbReference type="PANTHER" id="PTHR42813:SF4">
    <property type="entry name" value="NADP-DEPENDENT ISOPROPANOL DEHYDROGENASE"/>
    <property type="match status" value="1"/>
</dbReference>
<dbReference type="GO" id="GO:0008270">
    <property type="term" value="F:zinc ion binding"/>
    <property type="evidence" value="ECO:0007669"/>
    <property type="project" value="InterPro"/>
</dbReference>
<dbReference type="AlphaFoldDB" id="A0A0M2NNI8"/>
<evidence type="ECO:0000256" key="6">
    <source>
        <dbReference type="RuleBase" id="RU361277"/>
    </source>
</evidence>
<gene>
    <name evidence="9" type="ORF">CHK_0942</name>
</gene>
<dbReference type="OrthoDB" id="1777308at2"/>
<keyword evidence="10" id="KW-1185">Reference proteome</keyword>
<sequence length="348" mass="37506">MKALVYSNGKTELTDRPVPALRSPQDAVVRVTLSTICTSDLHVIHGAVPRAKDDIVLGHEFVGEIVACGAQVKGLKPGDRVAANCITFCGDCWFCRRGFINNCEQGGWELGCRIDGCQAEYVRVPFAEMGLTKIPDAVTDKNALLLGDILSSGYFGAELCEIKPGDTVAVIGAGPVGMCAMMCAGLFGAAKIIAIEPDAYRLEVALKEGLCDVGINPANEDAEQRVGEITDGRGADSVIEAAGAKDTFEMAWKIARPNAVVALVAMYEEAQTLPLPNMYGKNLTFKTGGVDAVHCARLMKLIEAGRLNTDFLLTHTAPLNDIAEGYRVFEKKQDHCMKWAITPYEYNK</sequence>
<name>A0A0M2NNI8_9FIRM</name>
<evidence type="ECO:0000259" key="7">
    <source>
        <dbReference type="Pfam" id="PF00107"/>
    </source>
</evidence>
<dbReference type="PATRIC" id="fig|270498.16.peg.538"/>
<evidence type="ECO:0000256" key="1">
    <source>
        <dbReference type="ARBA" id="ARBA00001947"/>
    </source>
</evidence>